<proteinExistence type="inferred from homology"/>
<comment type="cofactor">
    <cofactor evidence="1">
        <name>FAD</name>
        <dbReference type="ChEBI" id="CHEBI:57692"/>
    </cofactor>
</comment>
<dbReference type="PROSITE" id="PS00862">
    <property type="entry name" value="OX2_COVAL_FAD"/>
    <property type="match status" value="1"/>
</dbReference>
<dbReference type="InterPro" id="IPR050416">
    <property type="entry name" value="FAD-linked_Oxidoreductase"/>
</dbReference>
<dbReference type="Gene3D" id="3.40.462.20">
    <property type="match status" value="1"/>
</dbReference>
<evidence type="ECO:0000313" key="7">
    <source>
        <dbReference type="EMBL" id="MFD5102190.1"/>
    </source>
</evidence>
<dbReference type="InterPro" id="IPR006094">
    <property type="entry name" value="Oxid_FAD_bind_N"/>
</dbReference>
<evidence type="ECO:0000313" key="8">
    <source>
        <dbReference type="Proteomes" id="UP001598448"/>
    </source>
</evidence>
<evidence type="ECO:0000256" key="1">
    <source>
        <dbReference type="ARBA" id="ARBA00001974"/>
    </source>
</evidence>
<evidence type="ECO:0000256" key="2">
    <source>
        <dbReference type="ARBA" id="ARBA00005466"/>
    </source>
</evidence>
<dbReference type="PANTHER" id="PTHR42973">
    <property type="entry name" value="BINDING OXIDOREDUCTASE, PUTATIVE (AFU_ORTHOLOGUE AFUA_1G17690)-RELATED"/>
    <property type="match status" value="1"/>
</dbReference>
<dbReference type="InterPro" id="IPR016166">
    <property type="entry name" value="FAD-bd_PCMH"/>
</dbReference>
<comment type="similarity">
    <text evidence="2">Belongs to the oxygen-dependent FAD-linked oxidoreductase family.</text>
</comment>
<feature type="domain" description="FAD-binding PCMH-type" evidence="6">
    <location>
        <begin position="73"/>
        <end position="242"/>
    </location>
</feature>
<dbReference type="InterPro" id="IPR006093">
    <property type="entry name" value="Oxy_OxRdtase_FAD_BS"/>
</dbReference>
<dbReference type="Gene3D" id="3.30.465.10">
    <property type="match status" value="1"/>
</dbReference>
<gene>
    <name evidence="7" type="ORF">ACFWJN_24955</name>
</gene>
<evidence type="ECO:0000259" key="6">
    <source>
        <dbReference type="PROSITE" id="PS51387"/>
    </source>
</evidence>
<dbReference type="RefSeq" id="WP_138904690.1">
    <property type="nucleotide sequence ID" value="NZ_BAAAMS010000058.1"/>
</dbReference>
<keyword evidence="8" id="KW-1185">Reference proteome</keyword>
<dbReference type="PROSITE" id="PS51387">
    <property type="entry name" value="FAD_PCMH"/>
    <property type="match status" value="1"/>
</dbReference>
<dbReference type="PROSITE" id="PS51318">
    <property type="entry name" value="TAT"/>
    <property type="match status" value="1"/>
</dbReference>
<dbReference type="Gene3D" id="3.30.43.10">
    <property type="entry name" value="Uridine Diphospho-n-acetylenolpyruvylglucosamine Reductase, domain 2"/>
    <property type="match status" value="1"/>
</dbReference>
<name>A0ABW6FSF6_9ACTN</name>
<dbReference type="InterPro" id="IPR012951">
    <property type="entry name" value="BBE"/>
</dbReference>
<reference evidence="7 8" key="1">
    <citation type="submission" date="2024-09" db="EMBL/GenBank/DDBJ databases">
        <title>The Natural Products Discovery Center: Release of the First 8490 Sequenced Strains for Exploring Actinobacteria Biosynthetic Diversity.</title>
        <authorList>
            <person name="Kalkreuter E."/>
            <person name="Kautsar S.A."/>
            <person name="Yang D."/>
            <person name="Bader C.D."/>
            <person name="Teijaro C.N."/>
            <person name="Fluegel L."/>
            <person name="Davis C.M."/>
            <person name="Simpson J.R."/>
            <person name="Lauterbach L."/>
            <person name="Steele A.D."/>
            <person name="Gui C."/>
            <person name="Meng S."/>
            <person name="Li G."/>
            <person name="Viehrig K."/>
            <person name="Ye F."/>
            <person name="Su P."/>
            <person name="Kiefer A.F."/>
            <person name="Nichols A."/>
            <person name="Cepeda A.J."/>
            <person name="Yan W."/>
            <person name="Fan B."/>
            <person name="Jiang Y."/>
            <person name="Adhikari A."/>
            <person name="Zheng C.-J."/>
            <person name="Schuster L."/>
            <person name="Cowan T.M."/>
            <person name="Smanski M.J."/>
            <person name="Chevrette M.G."/>
            <person name="De Carvalho L.P.S."/>
            <person name="Shen B."/>
        </authorList>
    </citation>
    <scope>NUCLEOTIDE SEQUENCE [LARGE SCALE GENOMIC DNA]</scope>
    <source>
        <strain evidence="7 8">NPDC058348</strain>
    </source>
</reference>
<dbReference type="EMBL" id="JBHXIJ010000221">
    <property type="protein sequence ID" value="MFD5102190.1"/>
    <property type="molecule type" value="Genomic_DNA"/>
</dbReference>
<protein>
    <submittedName>
        <fullName evidence="7">FAD-binding oxidoreductase</fullName>
    </submittedName>
</protein>
<dbReference type="InterPro" id="IPR006311">
    <property type="entry name" value="TAT_signal"/>
</dbReference>
<dbReference type="SUPFAM" id="SSF56176">
    <property type="entry name" value="FAD-binding/transporter-associated domain-like"/>
    <property type="match status" value="1"/>
</dbReference>
<dbReference type="Pfam" id="PF08031">
    <property type="entry name" value="BBE"/>
    <property type="match status" value="1"/>
</dbReference>
<dbReference type="InterPro" id="IPR036318">
    <property type="entry name" value="FAD-bd_PCMH-like_sf"/>
</dbReference>
<keyword evidence="3" id="KW-0285">Flavoprotein</keyword>
<evidence type="ECO:0000256" key="3">
    <source>
        <dbReference type="ARBA" id="ARBA00022630"/>
    </source>
</evidence>
<organism evidence="7 8">
    <name type="scientific">Streptomyces albidochromogenes</name>
    <dbReference type="NCBI Taxonomy" id="329524"/>
    <lineage>
        <taxon>Bacteria</taxon>
        <taxon>Bacillati</taxon>
        <taxon>Actinomycetota</taxon>
        <taxon>Actinomycetes</taxon>
        <taxon>Kitasatosporales</taxon>
        <taxon>Streptomycetaceae</taxon>
        <taxon>Streptomyces</taxon>
    </lineage>
</organism>
<accession>A0ABW6FSF6</accession>
<evidence type="ECO:0000256" key="4">
    <source>
        <dbReference type="ARBA" id="ARBA00022827"/>
    </source>
</evidence>
<dbReference type="PANTHER" id="PTHR42973:SF39">
    <property type="entry name" value="FAD-BINDING PCMH-TYPE DOMAIN-CONTAINING PROTEIN"/>
    <property type="match status" value="1"/>
</dbReference>
<dbReference type="InterPro" id="IPR016167">
    <property type="entry name" value="FAD-bd_PCMH_sub1"/>
</dbReference>
<dbReference type="InterPro" id="IPR016169">
    <property type="entry name" value="FAD-bd_PCMH_sub2"/>
</dbReference>
<sequence>MLDRRNLLRAGGALAATAAVAGTGTSAYADGGGGRAATAPDWAALRSRIQGDVVLPGEATYDASKQLAIGEYDAIRPAGVVYGETADDVSAVVRFARDNGLTLRTRSGGHNFAGWSTGDGIVLDVRRIKHIKGGGRPTVHLGPGVHSIEALAALKPYNQQFVTGTCPDVAVGGYLSGGGVGYQSRAFGIGSDRLVSAQVVLADGRQVRASETCNPDLFWALRGSGGGNFGVVVDFEVRPVSAPRMVFYEQFWNWDDADAFLAAWQEWYVTTPRRSNAQVIVIQPDAGSGNPPIILQQGAYYGTKEQADAGLAELNSRVGSTPASSKVLDLTFAEGMEHVYGIADGAPHPPRTQWQRMRARMISKPLGTSGTAAALAAFEGAPKAGQTRYLSFMGLGGAVADLSPRANAFVHRDALFHVGFGVALGSAAPAAEDSSAAVAWATNGFNTIDPLSTGHSYINFPDTYLKDWQHAYYGENYARLVSVKKAYDPTRFFNHPRAIGN</sequence>
<dbReference type="Proteomes" id="UP001598448">
    <property type="component" value="Unassembled WGS sequence"/>
</dbReference>
<evidence type="ECO:0000256" key="5">
    <source>
        <dbReference type="ARBA" id="ARBA00023002"/>
    </source>
</evidence>
<keyword evidence="5" id="KW-0560">Oxidoreductase</keyword>
<comment type="caution">
    <text evidence="7">The sequence shown here is derived from an EMBL/GenBank/DDBJ whole genome shotgun (WGS) entry which is preliminary data.</text>
</comment>
<dbReference type="Pfam" id="PF01565">
    <property type="entry name" value="FAD_binding_4"/>
    <property type="match status" value="1"/>
</dbReference>
<keyword evidence="4" id="KW-0274">FAD</keyword>